<dbReference type="InterPro" id="IPR002129">
    <property type="entry name" value="PyrdxlP-dep_de-COase"/>
</dbReference>
<dbReference type="SUPFAM" id="SSF53383">
    <property type="entry name" value="PLP-dependent transferases"/>
    <property type="match status" value="1"/>
</dbReference>
<keyword evidence="3" id="KW-0210">Decarboxylase</keyword>
<dbReference type="Gene3D" id="3.90.1150.170">
    <property type="match status" value="2"/>
</dbReference>
<dbReference type="EMBL" id="JARBDR010000793">
    <property type="protein sequence ID" value="KAJ8306840.1"/>
    <property type="molecule type" value="Genomic_DNA"/>
</dbReference>
<dbReference type="PANTHER" id="PTHR45677">
    <property type="entry name" value="GLUTAMATE DECARBOXYLASE-RELATED"/>
    <property type="match status" value="1"/>
</dbReference>
<dbReference type="CDD" id="cd06450">
    <property type="entry name" value="DOPA_deC_like"/>
    <property type="match status" value="1"/>
</dbReference>
<dbReference type="InterPro" id="IPR015421">
    <property type="entry name" value="PyrdxlP-dep_Trfase_major"/>
</dbReference>
<evidence type="ECO:0000313" key="7">
    <source>
        <dbReference type="EMBL" id="KAJ8306840.1"/>
    </source>
</evidence>
<evidence type="ECO:0000256" key="1">
    <source>
        <dbReference type="ARBA" id="ARBA00001933"/>
    </source>
</evidence>
<protein>
    <recommendedName>
        <fullName evidence="9">Glutamate decarboxylase</fullName>
    </recommendedName>
</protein>
<comment type="similarity">
    <text evidence="2 6">Belongs to the group II decarboxylase family.</text>
</comment>
<dbReference type="Gene3D" id="3.40.640.10">
    <property type="entry name" value="Type I PLP-dependent aspartate aminotransferase-like (Major domain)"/>
    <property type="match status" value="1"/>
</dbReference>
<evidence type="ECO:0000256" key="6">
    <source>
        <dbReference type="RuleBase" id="RU000382"/>
    </source>
</evidence>
<dbReference type="PROSITE" id="PS00392">
    <property type="entry name" value="DDC_GAD_HDC_YDC"/>
    <property type="match status" value="1"/>
</dbReference>
<accession>A0ABQ9ETW2</accession>
<keyword evidence="4 6" id="KW-0663">Pyridoxal phosphate</keyword>
<dbReference type="InterPro" id="IPR021115">
    <property type="entry name" value="Pyridoxal-P_BS"/>
</dbReference>
<evidence type="ECO:0000256" key="3">
    <source>
        <dbReference type="ARBA" id="ARBA00022793"/>
    </source>
</evidence>
<evidence type="ECO:0000256" key="4">
    <source>
        <dbReference type="ARBA" id="ARBA00022898"/>
    </source>
</evidence>
<evidence type="ECO:0008006" key="9">
    <source>
        <dbReference type="Google" id="ProtNLM"/>
    </source>
</evidence>
<comment type="cofactor">
    <cofactor evidence="1 6">
        <name>pyridoxal 5'-phosphate</name>
        <dbReference type="ChEBI" id="CHEBI:597326"/>
    </cofactor>
</comment>
<evidence type="ECO:0000256" key="2">
    <source>
        <dbReference type="ARBA" id="ARBA00009533"/>
    </source>
</evidence>
<dbReference type="Pfam" id="PF00282">
    <property type="entry name" value="Pyridoxal_deC"/>
    <property type="match status" value="1"/>
</dbReference>
<proteinExistence type="inferred from homology"/>
<reference evidence="7 8" key="1">
    <citation type="submission" date="2022-12" db="EMBL/GenBank/DDBJ databases">
        <title>Chromosome-level genome of Tegillarca granosa.</title>
        <authorList>
            <person name="Kim J."/>
        </authorList>
    </citation>
    <scope>NUCLEOTIDE SEQUENCE [LARGE SCALE GENOMIC DNA]</scope>
    <source>
        <strain evidence="7">Teg-2019</strain>
        <tissue evidence="7">Adductor muscle</tissue>
    </source>
</reference>
<dbReference type="InterPro" id="IPR015424">
    <property type="entry name" value="PyrdxlP-dep_Trfase"/>
</dbReference>
<keyword evidence="8" id="KW-1185">Reference proteome</keyword>
<sequence>MAYEFFQKLREKCLQGSFEDIDKIDSKTSENPIEYKNVGKIQTFKSNDKKPTEKDSSLDWSEFEGIFAAELNTGIGNSPLLWKFMEELVKLLLTYLESQHNRKSKVLDFHHPHQLKEMMAHCLNVDENPRDLEQILSDCKETLKYCVKTGHPRFLNQFSTGIDMIGVAGELLTAITNTNMFTYEIAPVFVLMEENILRHMLYHVGWEDGDGIFSPGGAISNLYGMLCARHNKFPEIKTKGMTTTNELVVFTSTHSHFSVKRAAAILGIGTDNVVYVECDFRGKMDTDDLEQKIMATINSGKTPLMINATEGTTVLSAFDPVDPIADLCEKYGIWLHIDGAWGGSVSLSETHRHLLHGIQRADSMTWNPHKMMGVPLQCSAFLLKKKQDKHYDVSYDTGDKTIQCGRHNDVFKLWLMWRAKIEGPNVCFWYIPPSIKTITNDAQRNKELGKIAPKLKAAMMEKGSMMVTYQTLGDLPNFFRMAISNPALTEKDLDFVVDEFDRLAEEIF</sequence>
<dbReference type="PANTHER" id="PTHR45677:SF10">
    <property type="entry name" value="GLUTAMATE DECARBOXYLASE"/>
    <property type="match status" value="1"/>
</dbReference>
<comment type="caution">
    <text evidence="7">The sequence shown here is derived from an EMBL/GenBank/DDBJ whole genome shotgun (WGS) entry which is preliminary data.</text>
</comment>
<evidence type="ECO:0000313" key="8">
    <source>
        <dbReference type="Proteomes" id="UP001217089"/>
    </source>
</evidence>
<dbReference type="Proteomes" id="UP001217089">
    <property type="component" value="Unassembled WGS sequence"/>
</dbReference>
<gene>
    <name evidence="7" type="ORF">KUTeg_014924</name>
</gene>
<name>A0ABQ9ETW2_TEGGR</name>
<evidence type="ECO:0000256" key="5">
    <source>
        <dbReference type="ARBA" id="ARBA00023239"/>
    </source>
</evidence>
<keyword evidence="5 6" id="KW-0456">Lyase</keyword>
<organism evidence="7 8">
    <name type="scientific">Tegillarca granosa</name>
    <name type="common">Malaysian cockle</name>
    <name type="synonym">Anadara granosa</name>
    <dbReference type="NCBI Taxonomy" id="220873"/>
    <lineage>
        <taxon>Eukaryota</taxon>
        <taxon>Metazoa</taxon>
        <taxon>Spiralia</taxon>
        <taxon>Lophotrochozoa</taxon>
        <taxon>Mollusca</taxon>
        <taxon>Bivalvia</taxon>
        <taxon>Autobranchia</taxon>
        <taxon>Pteriomorphia</taxon>
        <taxon>Arcoida</taxon>
        <taxon>Arcoidea</taxon>
        <taxon>Arcidae</taxon>
        <taxon>Tegillarca</taxon>
    </lineage>
</organism>